<protein>
    <submittedName>
        <fullName evidence="3">Type II toxin-antitoxin system PemK/MazF family toxin</fullName>
    </submittedName>
</protein>
<dbReference type="EMBL" id="JAKZBV010000001">
    <property type="protein sequence ID" value="MCH6470215.1"/>
    <property type="molecule type" value="Genomic_DNA"/>
</dbReference>
<dbReference type="Gene3D" id="2.30.30.110">
    <property type="match status" value="1"/>
</dbReference>
<dbReference type="RefSeq" id="WP_241053736.1">
    <property type="nucleotide sequence ID" value="NZ_JAKZBV010000001.1"/>
</dbReference>
<evidence type="ECO:0000256" key="2">
    <source>
        <dbReference type="ARBA" id="ARBA00022649"/>
    </source>
</evidence>
<evidence type="ECO:0000256" key="1">
    <source>
        <dbReference type="ARBA" id="ARBA00007521"/>
    </source>
</evidence>
<dbReference type="SUPFAM" id="SSF50118">
    <property type="entry name" value="Cell growth inhibitor/plasmid maintenance toxic component"/>
    <property type="match status" value="1"/>
</dbReference>
<proteinExistence type="inferred from homology"/>
<dbReference type="InterPro" id="IPR011067">
    <property type="entry name" value="Plasmid_toxin/cell-grow_inhib"/>
</dbReference>
<reference evidence="3 4" key="1">
    <citation type="submission" date="2022-03" db="EMBL/GenBank/DDBJ databases">
        <title>Sinomonas sp. isolated from a soil.</title>
        <authorList>
            <person name="Han J."/>
            <person name="Kim D.-U."/>
        </authorList>
    </citation>
    <scope>NUCLEOTIDE SEQUENCE [LARGE SCALE GENOMIC DNA]</scope>
    <source>
        <strain evidence="3 4">5-5</strain>
    </source>
</reference>
<organism evidence="3 4">
    <name type="scientific">Sinomonas terrae</name>
    <dbReference type="NCBI Taxonomy" id="2908838"/>
    <lineage>
        <taxon>Bacteria</taxon>
        <taxon>Bacillati</taxon>
        <taxon>Actinomycetota</taxon>
        <taxon>Actinomycetes</taxon>
        <taxon>Micrococcales</taxon>
        <taxon>Micrococcaceae</taxon>
        <taxon>Sinomonas</taxon>
    </lineage>
</organism>
<dbReference type="PANTHER" id="PTHR33988">
    <property type="entry name" value="ENDORIBONUCLEASE MAZF-RELATED"/>
    <property type="match status" value="1"/>
</dbReference>
<keyword evidence="4" id="KW-1185">Reference proteome</keyword>
<evidence type="ECO:0000313" key="4">
    <source>
        <dbReference type="Proteomes" id="UP001202922"/>
    </source>
</evidence>
<comment type="similarity">
    <text evidence="1">Belongs to the PemK/MazF family.</text>
</comment>
<accession>A0ABS9U1M4</accession>
<evidence type="ECO:0000313" key="3">
    <source>
        <dbReference type="EMBL" id="MCH6470215.1"/>
    </source>
</evidence>
<gene>
    <name evidence="3" type="ORF">L0M17_09540</name>
</gene>
<keyword evidence="2" id="KW-1277">Toxin-antitoxin system</keyword>
<comment type="caution">
    <text evidence="3">The sequence shown here is derived from an EMBL/GenBank/DDBJ whole genome shotgun (WGS) entry which is preliminary data.</text>
</comment>
<sequence length="113" mass="12148">MSELVRGSVIWAAPDPTVGREQSGRRPLVVVASDAYLATVTELVLAVPVTTTARGWPNHIPLTGPTGLQEACFAMTEQIRAISRARIDRIAGTVDSGTLVGIDLWLRDFLGLH</sequence>
<dbReference type="Pfam" id="PF02452">
    <property type="entry name" value="PemK_toxin"/>
    <property type="match status" value="1"/>
</dbReference>
<name>A0ABS9U1M4_9MICC</name>
<dbReference type="InterPro" id="IPR003477">
    <property type="entry name" value="PemK-like"/>
</dbReference>
<dbReference type="Proteomes" id="UP001202922">
    <property type="component" value="Unassembled WGS sequence"/>
</dbReference>